<dbReference type="SUPFAM" id="SSF52058">
    <property type="entry name" value="L domain-like"/>
    <property type="match status" value="1"/>
</dbReference>
<dbReference type="OrthoDB" id="1517790at2759"/>
<evidence type="ECO:0000256" key="2">
    <source>
        <dbReference type="ARBA" id="ARBA00022737"/>
    </source>
</evidence>
<dbReference type="Proteomes" id="UP000677803">
    <property type="component" value="Unassembled WGS sequence"/>
</dbReference>
<evidence type="ECO:0000256" key="3">
    <source>
        <dbReference type="SAM" id="MobiDB-lite"/>
    </source>
</evidence>
<dbReference type="EMBL" id="CAJRST010037777">
    <property type="protein sequence ID" value="CAG6005433.1"/>
    <property type="molecule type" value="Genomic_DNA"/>
</dbReference>
<sequence>MSESSSGVNTLSGSFPKSHSSQFSDLRVTRTPLSVDHSPDSGLVSTPLPSSRCRFVSWYRLDQCDVTGDQLSCPRVREGPSEDELCLIKGGDICLERGSRRRRREEEGQRWEERQQENWENCFELNLSYQDLGNSYQQENFFRIVRRLIRVENLQLVDNSLSDLSSVRLPRCRRLNLHRNHLVSLCQLPKLPAVEHLCLSENAISSLRGLGALRNSPLRFLNLTHNPVTFTQDYRARVFSCLPNLEILDEIPKLPEDSLPFRSNGPGRARMCHIL</sequence>
<keyword evidence="2" id="KW-0677">Repeat</keyword>
<evidence type="ECO:0000256" key="1">
    <source>
        <dbReference type="ARBA" id="ARBA00022614"/>
    </source>
</evidence>
<name>A0A8S4BKQ5_9TELE</name>
<dbReference type="InterPro" id="IPR032675">
    <property type="entry name" value="LRR_dom_sf"/>
</dbReference>
<evidence type="ECO:0000313" key="4">
    <source>
        <dbReference type="EMBL" id="CAG6005433.1"/>
    </source>
</evidence>
<reference evidence="4" key="1">
    <citation type="submission" date="2021-05" db="EMBL/GenBank/DDBJ databases">
        <authorList>
            <person name="Tigano A."/>
        </authorList>
    </citation>
    <scope>NUCLEOTIDE SEQUENCE</scope>
</reference>
<gene>
    <name evidence="4" type="ORF">MMEN_LOCUS18553</name>
</gene>
<keyword evidence="1" id="KW-0433">Leucine-rich repeat</keyword>
<organism evidence="4 5">
    <name type="scientific">Menidia menidia</name>
    <name type="common">Atlantic silverside</name>
    <dbReference type="NCBI Taxonomy" id="238744"/>
    <lineage>
        <taxon>Eukaryota</taxon>
        <taxon>Metazoa</taxon>
        <taxon>Chordata</taxon>
        <taxon>Craniata</taxon>
        <taxon>Vertebrata</taxon>
        <taxon>Euteleostomi</taxon>
        <taxon>Actinopterygii</taxon>
        <taxon>Neopterygii</taxon>
        <taxon>Teleostei</taxon>
        <taxon>Neoteleostei</taxon>
        <taxon>Acanthomorphata</taxon>
        <taxon>Ovalentaria</taxon>
        <taxon>Atherinomorphae</taxon>
        <taxon>Atheriniformes</taxon>
        <taxon>Atherinopsidae</taxon>
        <taxon>Menidiinae</taxon>
        <taxon>Menidia</taxon>
    </lineage>
</organism>
<comment type="caution">
    <text evidence="4">The sequence shown here is derived from an EMBL/GenBank/DDBJ whole genome shotgun (WGS) entry which is preliminary data.</text>
</comment>
<dbReference type="Gene3D" id="3.80.10.10">
    <property type="entry name" value="Ribonuclease Inhibitor"/>
    <property type="match status" value="1"/>
</dbReference>
<protein>
    <submittedName>
        <fullName evidence="4">(Atlantic silverside) hypothetical protein</fullName>
    </submittedName>
</protein>
<dbReference type="PANTHER" id="PTHR18849:SF4">
    <property type="entry name" value="GENE 29133-RELATED"/>
    <property type="match status" value="1"/>
</dbReference>
<keyword evidence="5" id="KW-1185">Reference proteome</keyword>
<feature type="region of interest" description="Disordered" evidence="3">
    <location>
        <begin position="1"/>
        <end position="23"/>
    </location>
</feature>
<dbReference type="PANTHER" id="PTHR18849">
    <property type="entry name" value="LEUCINE RICH REPEAT PROTEIN"/>
    <property type="match status" value="1"/>
</dbReference>
<dbReference type="AlphaFoldDB" id="A0A8S4BKQ5"/>
<accession>A0A8S4BKQ5</accession>
<proteinExistence type="predicted"/>
<evidence type="ECO:0000313" key="5">
    <source>
        <dbReference type="Proteomes" id="UP000677803"/>
    </source>
</evidence>